<keyword evidence="4" id="KW-0804">Transcription</keyword>
<gene>
    <name evidence="6" type="ORF">H9942_10265</name>
</gene>
<reference evidence="6" key="1">
    <citation type="journal article" date="2021" name="PeerJ">
        <title>Extensive microbial diversity within the chicken gut microbiome revealed by metagenomics and culture.</title>
        <authorList>
            <person name="Gilroy R."/>
            <person name="Ravi A."/>
            <person name="Getino M."/>
            <person name="Pursley I."/>
            <person name="Horton D.L."/>
            <person name="Alikhan N.F."/>
            <person name="Baker D."/>
            <person name="Gharbi K."/>
            <person name="Hall N."/>
            <person name="Watson M."/>
            <person name="Adriaenssens E.M."/>
            <person name="Foster-Nyarko E."/>
            <person name="Jarju S."/>
            <person name="Secka A."/>
            <person name="Antonio M."/>
            <person name="Oren A."/>
            <person name="Chaudhuri R.R."/>
            <person name="La Ragione R."/>
            <person name="Hildebrand F."/>
            <person name="Pallen M.J."/>
        </authorList>
    </citation>
    <scope>NUCLEOTIDE SEQUENCE</scope>
    <source>
        <strain evidence="6">ChiBcolR8-3208</strain>
    </source>
</reference>
<dbReference type="Proteomes" id="UP000824214">
    <property type="component" value="Unassembled WGS sequence"/>
</dbReference>
<dbReference type="InterPro" id="IPR020449">
    <property type="entry name" value="Tscrpt_reg_AraC-type_HTH"/>
</dbReference>
<dbReference type="InterPro" id="IPR037923">
    <property type="entry name" value="HTH-like"/>
</dbReference>
<dbReference type="Gene3D" id="1.10.10.60">
    <property type="entry name" value="Homeodomain-like"/>
    <property type="match status" value="2"/>
</dbReference>
<dbReference type="EMBL" id="DWXZ01000217">
    <property type="protein sequence ID" value="HJB38429.1"/>
    <property type="molecule type" value="Genomic_DNA"/>
</dbReference>
<dbReference type="SMART" id="SM00342">
    <property type="entry name" value="HTH_ARAC"/>
    <property type="match status" value="1"/>
</dbReference>
<dbReference type="SUPFAM" id="SSF51215">
    <property type="entry name" value="Regulatory protein AraC"/>
    <property type="match status" value="1"/>
</dbReference>
<dbReference type="InterPro" id="IPR014710">
    <property type="entry name" value="RmlC-like_jellyroll"/>
</dbReference>
<dbReference type="InterPro" id="IPR003313">
    <property type="entry name" value="AraC-bd"/>
</dbReference>
<keyword evidence="2" id="KW-0238">DNA-binding</keyword>
<dbReference type="InterPro" id="IPR009057">
    <property type="entry name" value="Homeodomain-like_sf"/>
</dbReference>
<evidence type="ECO:0000259" key="5">
    <source>
        <dbReference type="PROSITE" id="PS01124"/>
    </source>
</evidence>
<dbReference type="AlphaFoldDB" id="A0A9D2M0Q2"/>
<proteinExistence type="predicted"/>
<evidence type="ECO:0000256" key="4">
    <source>
        <dbReference type="ARBA" id="ARBA00023163"/>
    </source>
</evidence>
<comment type="caution">
    <text evidence="6">The sequence shown here is derived from an EMBL/GenBank/DDBJ whole genome shotgun (WGS) entry which is preliminary data.</text>
</comment>
<evidence type="ECO:0000256" key="2">
    <source>
        <dbReference type="ARBA" id="ARBA00023125"/>
    </source>
</evidence>
<evidence type="ECO:0000256" key="1">
    <source>
        <dbReference type="ARBA" id="ARBA00023015"/>
    </source>
</evidence>
<feature type="domain" description="HTH araC/xylS-type" evidence="5">
    <location>
        <begin position="191"/>
        <end position="289"/>
    </location>
</feature>
<evidence type="ECO:0000313" key="6">
    <source>
        <dbReference type="EMBL" id="HJB38429.1"/>
    </source>
</evidence>
<keyword evidence="3" id="KW-0010">Activator</keyword>
<dbReference type="InterPro" id="IPR018060">
    <property type="entry name" value="HTH_AraC"/>
</dbReference>
<name>A0A9D2M0Q2_9FIRM</name>
<dbReference type="PRINTS" id="PR00032">
    <property type="entry name" value="HTHARAC"/>
</dbReference>
<dbReference type="SUPFAM" id="SSF46689">
    <property type="entry name" value="Homeodomain-like"/>
    <property type="match status" value="2"/>
</dbReference>
<dbReference type="Pfam" id="PF12833">
    <property type="entry name" value="HTH_18"/>
    <property type="match status" value="1"/>
</dbReference>
<dbReference type="PROSITE" id="PS01124">
    <property type="entry name" value="HTH_ARAC_FAMILY_2"/>
    <property type="match status" value="1"/>
</dbReference>
<keyword evidence="1" id="KW-0805">Transcription regulation</keyword>
<dbReference type="CDD" id="cd02208">
    <property type="entry name" value="cupin_RmlC-like"/>
    <property type="match status" value="1"/>
</dbReference>
<dbReference type="PANTHER" id="PTHR46796">
    <property type="entry name" value="HTH-TYPE TRANSCRIPTIONAL ACTIVATOR RHAS-RELATED"/>
    <property type="match status" value="1"/>
</dbReference>
<dbReference type="InterPro" id="IPR018062">
    <property type="entry name" value="HTH_AraC-typ_CS"/>
</dbReference>
<dbReference type="GO" id="GO:0003700">
    <property type="term" value="F:DNA-binding transcription factor activity"/>
    <property type="evidence" value="ECO:0007669"/>
    <property type="project" value="InterPro"/>
</dbReference>
<dbReference type="Pfam" id="PF02311">
    <property type="entry name" value="AraC_binding"/>
    <property type="match status" value="1"/>
</dbReference>
<accession>A0A9D2M0Q2</accession>
<dbReference type="InterPro" id="IPR050204">
    <property type="entry name" value="AraC_XylS_family_regulators"/>
</dbReference>
<evidence type="ECO:0000256" key="3">
    <source>
        <dbReference type="ARBA" id="ARBA00023159"/>
    </source>
</evidence>
<dbReference type="PROSITE" id="PS00041">
    <property type="entry name" value="HTH_ARAC_FAMILY_1"/>
    <property type="match status" value="1"/>
</dbReference>
<dbReference type="Gene3D" id="2.60.120.10">
    <property type="entry name" value="Jelly Rolls"/>
    <property type="match status" value="1"/>
</dbReference>
<dbReference type="GO" id="GO:0043565">
    <property type="term" value="F:sequence-specific DNA binding"/>
    <property type="evidence" value="ECO:0007669"/>
    <property type="project" value="InterPro"/>
</dbReference>
<organism evidence="6 7">
    <name type="scientific">Candidatus Acutalibacter ornithocaccae</name>
    <dbReference type="NCBI Taxonomy" id="2838416"/>
    <lineage>
        <taxon>Bacteria</taxon>
        <taxon>Bacillati</taxon>
        <taxon>Bacillota</taxon>
        <taxon>Clostridia</taxon>
        <taxon>Eubacteriales</taxon>
        <taxon>Acutalibacteraceae</taxon>
        <taxon>Acutalibacter</taxon>
    </lineage>
</organism>
<evidence type="ECO:0000313" key="7">
    <source>
        <dbReference type="Proteomes" id="UP000824214"/>
    </source>
</evidence>
<reference evidence="6" key="2">
    <citation type="submission" date="2021-04" db="EMBL/GenBank/DDBJ databases">
        <authorList>
            <person name="Gilroy R."/>
        </authorList>
    </citation>
    <scope>NUCLEOTIDE SEQUENCE</scope>
    <source>
        <strain evidence="6">ChiBcolR8-3208</strain>
    </source>
</reference>
<sequence length="301" mass="33975">MELLVNEEKRELKSHGTFQFPVNISRKRLSSYGTGAFPWHWHDEVELTLVLSGKIDYRVNESQYLLRAGEGLFCNADALHAGSRVDGADCDYVSLTFHPRLLGGYEGCILRSKYVDSLVGAFPSLRLSPQESWQRHILEAVEKIYQLSQSQPETYELEVQRLLLGIWSGLYRHRENQAAAPAGPERVERLRVILSYLHENYGEKITLEDVAKQVGLCKSECCRFFKRQMGQSLFDYLLDYRIGRSLALLEEGGATVAEVASQVGFSNPAYFSKVFRARMGRSPREYQKQGAAAGPEGGDAL</sequence>
<protein>
    <submittedName>
        <fullName evidence="6">AraC family transcriptional regulator</fullName>
    </submittedName>
</protein>